<name>A0A099I2E4_CLOIN</name>
<dbReference type="PANTHER" id="PTHR38682:SF1">
    <property type="entry name" value="V-TYPE ATP SYNTHASE SUBUNIT C"/>
    <property type="match status" value="1"/>
</dbReference>
<dbReference type="Gene3D" id="1.10.132.50">
    <property type="entry name" value="ATP synthase (C/AC39) subunit, domain 3"/>
    <property type="match status" value="3"/>
</dbReference>
<dbReference type="EMBL" id="JQIF01000113">
    <property type="protein sequence ID" value="KGJ51402.1"/>
    <property type="molecule type" value="Genomic_DNA"/>
</dbReference>
<dbReference type="InterPro" id="IPR002843">
    <property type="entry name" value="ATPase_V0-cplx_csu/dsu"/>
</dbReference>
<sequence length="348" mass="41068">MSMAEGVIVAKARSMHGEALSEEMYQELLHKKSVAEIAGYLKHETSYAAALKDVRENNIHRGQLESILRQEIFKKTMKLYRYADAAMKPYYRLHMQQIEIDLILSRIRVLISREYEAAIAEFPIFLKSYTSFDLLRLGNVHSYDELLDVLKHTMYYAVLLPYRVKKGEENDIDYTKIETRLQMQHYTHTFQVIDKTLKGKSRKAVKQYFATQIELSNIEKIYRYKKYFNAREDVIRESLVPVHEHLSAAFVEELIAQPNARAFIKLLQNSTYRLGIEDTDKDYVYIEQYTDSFLYALAKKNIYYSLDAPLVYSSYLYTAERELENIINIIEGVRYHVSIEDMERMLIY</sequence>
<comment type="caution">
    <text evidence="3">The sequence shown here is derived from an EMBL/GenBank/DDBJ whole genome shotgun (WGS) entry which is preliminary data.</text>
</comment>
<protein>
    <submittedName>
        <fullName evidence="3">Aspartyl beta-hydroxylase</fullName>
    </submittedName>
</protein>
<keyword evidence="2" id="KW-0406">Ion transport</keyword>
<accession>A0A099I2E4</accession>
<evidence type="ECO:0000256" key="2">
    <source>
        <dbReference type="ARBA" id="ARBA00023065"/>
    </source>
</evidence>
<dbReference type="InterPro" id="IPR050873">
    <property type="entry name" value="V-ATPase_V0D/AC39_subunit"/>
</dbReference>
<evidence type="ECO:0000256" key="1">
    <source>
        <dbReference type="ARBA" id="ARBA00022448"/>
    </source>
</evidence>
<dbReference type="SUPFAM" id="SSF103486">
    <property type="entry name" value="V-type ATP synthase subunit C"/>
    <property type="match status" value="1"/>
</dbReference>
<dbReference type="InterPro" id="IPR036079">
    <property type="entry name" value="ATPase_csu/dsu_sf"/>
</dbReference>
<keyword evidence="1" id="KW-0813">Transport</keyword>
<reference evidence="3 4" key="1">
    <citation type="submission" date="2014-08" db="EMBL/GenBank/DDBJ databases">
        <title>Clostridium innocuum, an unnegligible vancomycin-resistant pathogen causing extra-intestinal infections.</title>
        <authorList>
            <person name="Feng Y."/>
            <person name="Chiu C.-H."/>
        </authorList>
    </citation>
    <scope>NUCLEOTIDE SEQUENCE [LARGE SCALE GENOMIC DNA]</scope>
    <source>
        <strain evidence="3 4">AN88</strain>
    </source>
</reference>
<dbReference type="PANTHER" id="PTHR38682">
    <property type="entry name" value="V-TYPE ATP SYNTHASE SUBUNIT C"/>
    <property type="match status" value="1"/>
</dbReference>
<dbReference type="RefSeq" id="WP_044907922.1">
    <property type="nucleotide sequence ID" value="NZ_JQIF01000113.1"/>
</dbReference>
<organism evidence="3 4">
    <name type="scientific">Clostridium innocuum</name>
    <dbReference type="NCBI Taxonomy" id="1522"/>
    <lineage>
        <taxon>Bacteria</taxon>
        <taxon>Bacillati</taxon>
        <taxon>Bacillota</taxon>
        <taxon>Clostridia</taxon>
        <taxon>Eubacteriales</taxon>
        <taxon>Clostridiaceae</taxon>
        <taxon>Clostridium</taxon>
    </lineage>
</organism>
<dbReference type="GO" id="GO:0046961">
    <property type="term" value="F:proton-transporting ATPase activity, rotational mechanism"/>
    <property type="evidence" value="ECO:0007669"/>
    <property type="project" value="InterPro"/>
</dbReference>
<evidence type="ECO:0000313" key="4">
    <source>
        <dbReference type="Proteomes" id="UP000030008"/>
    </source>
</evidence>
<gene>
    <name evidence="3" type="ORF">CIAN88_20760</name>
</gene>
<dbReference type="Pfam" id="PF01992">
    <property type="entry name" value="vATP-synt_AC39"/>
    <property type="match status" value="1"/>
</dbReference>
<proteinExistence type="predicted"/>
<dbReference type="AlphaFoldDB" id="A0A099I2E4"/>
<dbReference type="InterPro" id="IPR044911">
    <property type="entry name" value="V-type_ATPase_csu/dsu_dom_3"/>
</dbReference>
<dbReference type="Proteomes" id="UP000030008">
    <property type="component" value="Unassembled WGS sequence"/>
</dbReference>
<evidence type="ECO:0000313" key="3">
    <source>
        <dbReference type="EMBL" id="KGJ51402.1"/>
    </source>
</evidence>